<dbReference type="Proteomes" id="UP000176997">
    <property type="component" value="Unassembled WGS sequence"/>
</dbReference>
<feature type="transmembrane region" description="Helical" evidence="1">
    <location>
        <begin position="25"/>
        <end position="49"/>
    </location>
</feature>
<dbReference type="STRING" id="1802723.A2675_03020"/>
<comment type="caution">
    <text evidence="2">The sequence shown here is derived from an EMBL/GenBank/DDBJ whole genome shotgun (WGS) entry which is preliminary data.</text>
</comment>
<dbReference type="EMBL" id="MHUS01000044">
    <property type="protein sequence ID" value="OHA79632.1"/>
    <property type="molecule type" value="Genomic_DNA"/>
</dbReference>
<organism evidence="2 3">
    <name type="scientific">Candidatus Yonathbacteria bacterium RIFCSPHIGHO2_01_FULL_51_10</name>
    <dbReference type="NCBI Taxonomy" id="1802723"/>
    <lineage>
        <taxon>Bacteria</taxon>
        <taxon>Candidatus Yonathiibacteriota</taxon>
    </lineage>
</organism>
<sequence length="237" mass="25929">MDSNTNVAFIPKTPLNMTEQRSRPVSFFFVAAFLILFTSVGVAFGLWVYKQTLTKTLASSDAEVAALLKDYKESVQNQDVVKKAEQLGTELGAVKGLIDNHISLSPLFRFIEEHTIKNVQFTSFEFAKDVGGAPVVEMDAVAQSYMAAALQREEFERCSQLLQDPRMPRSCGADGDLFIVNSFTVSTPKLNSDGSVGVTFTLTLNKDALLYRHLTAAPEETSLFDSTTAVTTPTPAP</sequence>
<dbReference type="AlphaFoldDB" id="A0A1G2S4Y3"/>
<evidence type="ECO:0000313" key="3">
    <source>
        <dbReference type="Proteomes" id="UP000176997"/>
    </source>
</evidence>
<keyword evidence="1" id="KW-0472">Membrane</keyword>
<evidence type="ECO:0000313" key="2">
    <source>
        <dbReference type="EMBL" id="OHA79632.1"/>
    </source>
</evidence>
<gene>
    <name evidence="2" type="ORF">A2675_03020</name>
</gene>
<accession>A0A1G2S4Y3</accession>
<name>A0A1G2S4Y3_9BACT</name>
<keyword evidence="1" id="KW-0812">Transmembrane</keyword>
<protein>
    <submittedName>
        <fullName evidence="2">Uncharacterized protein</fullName>
    </submittedName>
</protein>
<evidence type="ECO:0000256" key="1">
    <source>
        <dbReference type="SAM" id="Phobius"/>
    </source>
</evidence>
<proteinExistence type="predicted"/>
<reference evidence="2 3" key="1">
    <citation type="journal article" date="2016" name="Nat. Commun.">
        <title>Thousands of microbial genomes shed light on interconnected biogeochemical processes in an aquifer system.</title>
        <authorList>
            <person name="Anantharaman K."/>
            <person name="Brown C.T."/>
            <person name="Hug L.A."/>
            <person name="Sharon I."/>
            <person name="Castelle C.J."/>
            <person name="Probst A.J."/>
            <person name="Thomas B.C."/>
            <person name="Singh A."/>
            <person name="Wilkins M.J."/>
            <person name="Karaoz U."/>
            <person name="Brodie E.L."/>
            <person name="Williams K.H."/>
            <person name="Hubbard S.S."/>
            <person name="Banfield J.F."/>
        </authorList>
    </citation>
    <scope>NUCLEOTIDE SEQUENCE [LARGE SCALE GENOMIC DNA]</scope>
</reference>
<keyword evidence="1" id="KW-1133">Transmembrane helix</keyword>